<comment type="caution">
    <text evidence="2">The sequence shown here is derived from an EMBL/GenBank/DDBJ whole genome shotgun (WGS) entry which is preliminary data.</text>
</comment>
<evidence type="ECO:0000313" key="2">
    <source>
        <dbReference type="EMBL" id="EAP72815.1"/>
    </source>
</evidence>
<sequence>MPDWCCLMAWPNTLSQRRRTLAAVRASARVDACGCWPPPLGGAAHHHSPQPRTRGPNKMISQ</sequence>
<name>A0AB33VFJ1_RALSU</name>
<dbReference type="AlphaFoldDB" id="A0AB33VFJ1"/>
<organism evidence="2 3">
    <name type="scientific">Ralstonia solanacearum (strain UW551)</name>
    <dbReference type="NCBI Taxonomy" id="342110"/>
    <lineage>
        <taxon>Bacteria</taxon>
        <taxon>Pseudomonadati</taxon>
        <taxon>Pseudomonadota</taxon>
        <taxon>Betaproteobacteria</taxon>
        <taxon>Burkholderiales</taxon>
        <taxon>Burkholderiaceae</taxon>
        <taxon>Ralstonia</taxon>
        <taxon>Ralstonia solanacearum species complex</taxon>
    </lineage>
</organism>
<protein>
    <submittedName>
        <fullName evidence="2">Uncharacterized protein</fullName>
    </submittedName>
</protein>
<dbReference type="EMBL" id="AAKL01000023">
    <property type="protein sequence ID" value="EAP72815.1"/>
    <property type="molecule type" value="Genomic_DNA"/>
</dbReference>
<reference evidence="2 3" key="1">
    <citation type="journal article" date="2006" name="Mol. Plant Microbe Interact.">
        <title>Identification of open reading frames unique to a select agent: Ralstonia solanacearum race 3 biovar 2.</title>
        <authorList>
            <person name="Gabriel D.W."/>
            <person name="Allen C."/>
            <person name="Schell M."/>
            <person name="Denny T.P."/>
            <person name="Greenberg J.T."/>
            <person name="Duan Y.P."/>
            <person name="Flores-Cruz Z."/>
            <person name="Huang Q."/>
            <person name="Clifford J.M."/>
            <person name="Presting G."/>
            <person name="Gonzalez E.T."/>
            <person name="Reddy J."/>
            <person name="Elphinstone J."/>
            <person name="Swanson J."/>
            <person name="Yao J."/>
            <person name="Mulholland V."/>
            <person name="Liu L."/>
            <person name="Farmerie W."/>
            <person name="Patnaikuni M."/>
            <person name="Balogh B."/>
            <person name="Norman D."/>
            <person name="Alvarez A."/>
            <person name="Castillo J.A."/>
            <person name="Jones J."/>
            <person name="Saddler G."/>
            <person name="Walunas T."/>
            <person name="Zhukov A."/>
            <person name="Mikhailova N."/>
        </authorList>
    </citation>
    <scope>NUCLEOTIDE SEQUENCE [LARGE SCALE GENOMIC DNA]</scope>
    <source>
        <strain evidence="2 3">UW551</strain>
    </source>
</reference>
<feature type="region of interest" description="Disordered" evidence="1">
    <location>
        <begin position="41"/>
        <end position="62"/>
    </location>
</feature>
<evidence type="ECO:0000313" key="3">
    <source>
        <dbReference type="Proteomes" id="UP000005933"/>
    </source>
</evidence>
<gene>
    <name evidence="2" type="ORF">RRSL_02306</name>
</gene>
<dbReference type="Proteomes" id="UP000005933">
    <property type="component" value="Unassembled WGS sequence"/>
</dbReference>
<evidence type="ECO:0000256" key="1">
    <source>
        <dbReference type="SAM" id="MobiDB-lite"/>
    </source>
</evidence>
<proteinExistence type="predicted"/>
<accession>A0AB33VFJ1</accession>